<evidence type="ECO:0000313" key="2">
    <source>
        <dbReference type="Proteomes" id="UP000076532"/>
    </source>
</evidence>
<name>A0A166F8J9_9AGAM</name>
<proteinExistence type="predicted"/>
<reference evidence="1 2" key="1">
    <citation type="journal article" date="2016" name="Mol. Biol. Evol.">
        <title>Comparative Genomics of Early-Diverging Mushroom-Forming Fungi Provides Insights into the Origins of Lignocellulose Decay Capabilities.</title>
        <authorList>
            <person name="Nagy L.G."/>
            <person name="Riley R."/>
            <person name="Tritt A."/>
            <person name="Adam C."/>
            <person name="Daum C."/>
            <person name="Floudas D."/>
            <person name="Sun H."/>
            <person name="Yadav J.S."/>
            <person name="Pangilinan J."/>
            <person name="Larsson K.H."/>
            <person name="Matsuura K."/>
            <person name="Barry K."/>
            <person name="Labutti K."/>
            <person name="Kuo R."/>
            <person name="Ohm R.A."/>
            <person name="Bhattacharya S.S."/>
            <person name="Shirouzu T."/>
            <person name="Yoshinaga Y."/>
            <person name="Martin F.M."/>
            <person name="Grigoriev I.V."/>
            <person name="Hibbett D.S."/>
        </authorList>
    </citation>
    <scope>NUCLEOTIDE SEQUENCE [LARGE SCALE GENOMIC DNA]</scope>
    <source>
        <strain evidence="1 2">CBS 109695</strain>
    </source>
</reference>
<protein>
    <submittedName>
        <fullName evidence="1">Uncharacterized protein</fullName>
    </submittedName>
</protein>
<dbReference type="AlphaFoldDB" id="A0A166F8J9"/>
<organism evidence="1 2">
    <name type="scientific">Athelia psychrophila</name>
    <dbReference type="NCBI Taxonomy" id="1759441"/>
    <lineage>
        <taxon>Eukaryota</taxon>
        <taxon>Fungi</taxon>
        <taxon>Dikarya</taxon>
        <taxon>Basidiomycota</taxon>
        <taxon>Agaricomycotina</taxon>
        <taxon>Agaricomycetes</taxon>
        <taxon>Agaricomycetidae</taxon>
        <taxon>Atheliales</taxon>
        <taxon>Atheliaceae</taxon>
        <taxon>Athelia</taxon>
    </lineage>
</organism>
<accession>A0A166F8J9</accession>
<sequence length="59" mass="6782">MKTEPAPRTHVLNPTDIASAPISFQRVNRRIRDAECEQIQIPMPIFHCSPLRFEGPCKH</sequence>
<gene>
    <name evidence="1" type="ORF">FIBSPDRAFT_865866</name>
</gene>
<dbReference type="EMBL" id="KV417592">
    <property type="protein sequence ID" value="KZP16545.1"/>
    <property type="molecule type" value="Genomic_DNA"/>
</dbReference>
<evidence type="ECO:0000313" key="1">
    <source>
        <dbReference type="EMBL" id="KZP16545.1"/>
    </source>
</evidence>
<keyword evidence="2" id="KW-1185">Reference proteome</keyword>
<dbReference type="Proteomes" id="UP000076532">
    <property type="component" value="Unassembled WGS sequence"/>
</dbReference>